<keyword evidence="1" id="KW-0472">Membrane</keyword>
<protein>
    <submittedName>
        <fullName evidence="2">ATP/ADP translocase</fullName>
    </submittedName>
</protein>
<gene>
    <name evidence="2" type="ORF">GGP61_001271</name>
</gene>
<comment type="caution">
    <text evidence="2">The sequence shown here is derived from an EMBL/GenBank/DDBJ whole genome shotgun (WGS) entry which is preliminary data.</text>
</comment>
<feature type="transmembrane region" description="Helical" evidence="1">
    <location>
        <begin position="6"/>
        <end position="25"/>
    </location>
</feature>
<evidence type="ECO:0000256" key="1">
    <source>
        <dbReference type="SAM" id="Phobius"/>
    </source>
</evidence>
<evidence type="ECO:0000313" key="2">
    <source>
        <dbReference type="EMBL" id="MCS3709667.1"/>
    </source>
</evidence>
<keyword evidence="1" id="KW-1133">Transmembrane helix</keyword>
<dbReference type="EMBL" id="JANUAE010000004">
    <property type="protein sequence ID" value="MCS3709667.1"/>
    <property type="molecule type" value="Genomic_DNA"/>
</dbReference>
<sequence>MVIVVTAVVPMLVVIVTGVLFLRVLSLRGVS</sequence>
<organism evidence="2 3">
    <name type="scientific">Salinibacter ruber</name>
    <dbReference type="NCBI Taxonomy" id="146919"/>
    <lineage>
        <taxon>Bacteria</taxon>
        <taxon>Pseudomonadati</taxon>
        <taxon>Rhodothermota</taxon>
        <taxon>Rhodothermia</taxon>
        <taxon>Rhodothermales</taxon>
        <taxon>Salinibacteraceae</taxon>
        <taxon>Salinibacter</taxon>
    </lineage>
</organism>
<dbReference type="Proteomes" id="UP001155057">
    <property type="component" value="Unassembled WGS sequence"/>
</dbReference>
<name>A0A9X2Q1A0_9BACT</name>
<keyword evidence="1" id="KW-0812">Transmembrane</keyword>
<dbReference type="AlphaFoldDB" id="A0A9X2Q1A0"/>
<accession>A0A9X2Q1A0</accession>
<reference evidence="2" key="1">
    <citation type="submission" date="2022-08" db="EMBL/GenBank/DDBJ databases">
        <title>Genomic Encyclopedia of Type Strains, Phase V (KMG-V): Genome sequencing to study the core and pangenomes of soil and plant-associated prokaryotes.</title>
        <authorList>
            <person name="Whitman W."/>
        </authorList>
    </citation>
    <scope>NUCLEOTIDE SEQUENCE</scope>
    <source>
        <strain evidence="2">SP3049</strain>
    </source>
</reference>
<evidence type="ECO:0000313" key="3">
    <source>
        <dbReference type="Proteomes" id="UP001155057"/>
    </source>
</evidence>
<proteinExistence type="predicted"/>